<sequence>MLFTPLRFSAQEYSSSQQNGSYDVALDSTFKVSICLSTINDLDSVKIPFHNMGQSTLSQVDFSFEDINENDPTDVASWSGNLSPGNTGHFYISDFNFSGFGTYEILISSELEPGNVDVNPQNDTMVLELSLLQTPSLPDYSPFYKCEEDTIQIDVSSTSINTYQWSNGSYSSIPSFSSEGSYTVSITGTNGCENNETYQVNDYAGPSTILPADTFICEGDEIELMLDTSFISYDWVELESGRPKEIISDSGIYTVNIQDTNGCDFSDEIVIDEIPLPQPSLPDVIKGCQGDSIHINADNGSSQSLYYQWDDGTQGHQIEVTNSGVYKVSVENVEGCASSDSVFVDLRSLPSIELPDTSWMCNGTPELVSIQGSSSIFYSWDSGENGMSILVEEEGTYHVTALDSNGCMNDESVIVQNEIVANNIESDTILCEGDGFSVSPDSGFISFWEDGFSNHERFITQPGDYIFTVEGKHGCINKDTLSVQSKTVPETNFDFIVGGANVNFNNLTRNFDSLLWNFGDGQLSIQNSPTHSYDESGDYEVELTTFNICGQSNFSQVINYTSTGIEEIFNEESIKLYPNPILQGNEIKLLLSDLSNKDLTLRVYSSIGQLLIDRSIGLTSPSQIVSINTNQFSSGNYIVHLTIDSESVTKMVNIVKRK</sequence>
<dbReference type="Pfam" id="PF18962">
    <property type="entry name" value="Por_Secre_tail"/>
    <property type="match status" value="1"/>
</dbReference>
<comment type="caution">
    <text evidence="3">The sequence shown here is derived from an EMBL/GenBank/DDBJ whole genome shotgun (WGS) entry which is preliminary data.</text>
</comment>
<dbReference type="Pfam" id="PF18911">
    <property type="entry name" value="PKD_4"/>
    <property type="match status" value="1"/>
</dbReference>
<dbReference type="InterPro" id="IPR035986">
    <property type="entry name" value="PKD_dom_sf"/>
</dbReference>
<dbReference type="NCBIfam" id="TIGR04183">
    <property type="entry name" value="Por_Secre_tail"/>
    <property type="match status" value="1"/>
</dbReference>
<dbReference type="PROSITE" id="PS50093">
    <property type="entry name" value="PKD"/>
    <property type="match status" value="1"/>
</dbReference>
<dbReference type="RefSeq" id="WP_151166157.1">
    <property type="nucleotide sequence ID" value="NZ_WACR01000001.1"/>
</dbReference>
<evidence type="ECO:0000313" key="4">
    <source>
        <dbReference type="Proteomes" id="UP000435357"/>
    </source>
</evidence>
<dbReference type="AlphaFoldDB" id="A0A6N6MB00"/>
<evidence type="ECO:0000313" key="3">
    <source>
        <dbReference type="EMBL" id="KAB1066169.1"/>
    </source>
</evidence>
<evidence type="ECO:0000259" key="2">
    <source>
        <dbReference type="PROSITE" id="PS50093"/>
    </source>
</evidence>
<dbReference type="Proteomes" id="UP000435357">
    <property type="component" value="Unassembled WGS sequence"/>
</dbReference>
<dbReference type="OrthoDB" id="7794186at2"/>
<dbReference type="InterPro" id="IPR000601">
    <property type="entry name" value="PKD_dom"/>
</dbReference>
<dbReference type="InterPro" id="IPR013783">
    <property type="entry name" value="Ig-like_fold"/>
</dbReference>
<protein>
    <submittedName>
        <fullName evidence="3">PKD domain-containing protein</fullName>
    </submittedName>
</protein>
<proteinExistence type="predicted"/>
<feature type="domain" description="PKD" evidence="2">
    <location>
        <begin position="516"/>
        <end position="550"/>
    </location>
</feature>
<reference evidence="3 4" key="1">
    <citation type="submission" date="2019-09" db="EMBL/GenBank/DDBJ databases">
        <title>Genomes of Cryomorphaceae.</title>
        <authorList>
            <person name="Bowman J.P."/>
        </authorList>
    </citation>
    <scope>NUCLEOTIDE SEQUENCE [LARGE SCALE GENOMIC DNA]</scope>
    <source>
        <strain evidence="3 4">KCTC 52047</strain>
    </source>
</reference>
<dbReference type="EMBL" id="WACR01000001">
    <property type="protein sequence ID" value="KAB1066169.1"/>
    <property type="molecule type" value="Genomic_DNA"/>
</dbReference>
<dbReference type="SUPFAM" id="SSF49299">
    <property type="entry name" value="PKD domain"/>
    <property type="match status" value="1"/>
</dbReference>
<dbReference type="Gene3D" id="2.60.40.10">
    <property type="entry name" value="Immunoglobulins"/>
    <property type="match status" value="1"/>
</dbReference>
<keyword evidence="1" id="KW-0732">Signal</keyword>
<organism evidence="3 4">
    <name type="scientific">Salibacter halophilus</name>
    <dbReference type="NCBI Taxonomy" id="1803916"/>
    <lineage>
        <taxon>Bacteria</taxon>
        <taxon>Pseudomonadati</taxon>
        <taxon>Bacteroidota</taxon>
        <taxon>Flavobacteriia</taxon>
        <taxon>Flavobacteriales</taxon>
        <taxon>Salibacteraceae</taxon>
        <taxon>Salibacter</taxon>
    </lineage>
</organism>
<gene>
    <name evidence="3" type="ORF">F3059_01470</name>
</gene>
<dbReference type="CDD" id="cd00146">
    <property type="entry name" value="PKD"/>
    <property type="match status" value="1"/>
</dbReference>
<evidence type="ECO:0000256" key="1">
    <source>
        <dbReference type="ARBA" id="ARBA00022729"/>
    </source>
</evidence>
<keyword evidence="4" id="KW-1185">Reference proteome</keyword>
<dbReference type="InterPro" id="IPR026444">
    <property type="entry name" value="Secre_tail"/>
</dbReference>
<name>A0A6N6MB00_9FLAO</name>
<accession>A0A6N6MB00</accession>